<evidence type="ECO:0000256" key="3">
    <source>
        <dbReference type="ARBA" id="ARBA00022553"/>
    </source>
</evidence>
<dbReference type="EMBL" id="JAHVJA010000007">
    <property type="protein sequence ID" value="MBY6140758.1"/>
    <property type="molecule type" value="Genomic_DNA"/>
</dbReference>
<feature type="domain" description="GAF" evidence="8">
    <location>
        <begin position="25"/>
        <end position="167"/>
    </location>
</feature>
<comment type="caution">
    <text evidence="10">The sequence shown here is derived from an EMBL/GenBank/DDBJ whole genome shotgun (WGS) entry which is preliminary data.</text>
</comment>
<dbReference type="PANTHER" id="PTHR43102">
    <property type="entry name" value="SLR1143 PROTEIN"/>
    <property type="match status" value="1"/>
</dbReference>
<protein>
    <recommendedName>
        <fullName evidence="2">histidine kinase</fullName>
        <ecNumber evidence="2">2.7.13.3</ecNumber>
    </recommendedName>
</protein>
<evidence type="ECO:0000313" key="11">
    <source>
        <dbReference type="Proteomes" id="UP000766629"/>
    </source>
</evidence>
<comment type="catalytic activity">
    <reaction evidence="1">
        <text>ATP + protein L-histidine = ADP + protein N-phospho-L-histidine.</text>
        <dbReference type="EC" id="2.7.13.3"/>
    </reaction>
</comment>
<dbReference type="InterPro" id="IPR036890">
    <property type="entry name" value="HATPase_C_sf"/>
</dbReference>
<dbReference type="Gene3D" id="3.30.450.40">
    <property type="match status" value="1"/>
</dbReference>
<keyword evidence="7" id="KW-0067">ATP-binding</keyword>
<evidence type="ECO:0000256" key="6">
    <source>
        <dbReference type="ARBA" id="ARBA00022777"/>
    </source>
</evidence>
<dbReference type="InterPro" id="IPR029016">
    <property type="entry name" value="GAF-like_dom_sf"/>
</dbReference>
<evidence type="ECO:0000256" key="1">
    <source>
        <dbReference type="ARBA" id="ARBA00000085"/>
    </source>
</evidence>
<organism evidence="10 11">
    <name type="scientific">Leisingera daeponensis</name>
    <dbReference type="NCBI Taxonomy" id="405746"/>
    <lineage>
        <taxon>Bacteria</taxon>
        <taxon>Pseudomonadati</taxon>
        <taxon>Pseudomonadota</taxon>
        <taxon>Alphaproteobacteria</taxon>
        <taxon>Rhodobacterales</taxon>
        <taxon>Roseobacteraceae</taxon>
        <taxon>Leisingera</taxon>
    </lineage>
</organism>
<dbReference type="Gene3D" id="3.30.565.10">
    <property type="entry name" value="Histidine kinase-like ATPase, C-terminal domain"/>
    <property type="match status" value="1"/>
</dbReference>
<reference evidence="10 11" key="1">
    <citation type="submission" date="2021-06" db="EMBL/GenBank/DDBJ databases">
        <title>50 bacteria genomes isolated from Dapeng, Shenzhen, China.</title>
        <authorList>
            <person name="Zheng W."/>
            <person name="Yu S."/>
            <person name="Huang Y."/>
        </authorList>
    </citation>
    <scope>NUCLEOTIDE SEQUENCE [LARGE SCALE GENOMIC DNA]</scope>
    <source>
        <strain evidence="10 11">DP1N14-2</strain>
    </source>
</reference>
<gene>
    <name evidence="10" type="ORF">KUV26_15060</name>
</gene>
<dbReference type="InterPro" id="IPR003018">
    <property type="entry name" value="GAF"/>
</dbReference>
<evidence type="ECO:0000256" key="7">
    <source>
        <dbReference type="ARBA" id="ARBA00022840"/>
    </source>
</evidence>
<dbReference type="SMART" id="SM00911">
    <property type="entry name" value="HWE_HK"/>
    <property type="match status" value="1"/>
</dbReference>
<evidence type="ECO:0000259" key="8">
    <source>
        <dbReference type="SMART" id="SM00065"/>
    </source>
</evidence>
<evidence type="ECO:0000256" key="5">
    <source>
        <dbReference type="ARBA" id="ARBA00022741"/>
    </source>
</evidence>
<keyword evidence="11" id="KW-1185">Reference proteome</keyword>
<evidence type="ECO:0000256" key="2">
    <source>
        <dbReference type="ARBA" id="ARBA00012438"/>
    </source>
</evidence>
<dbReference type="PANTHER" id="PTHR43102:SF2">
    <property type="entry name" value="GAF DOMAIN-CONTAINING PROTEIN"/>
    <property type="match status" value="1"/>
</dbReference>
<evidence type="ECO:0000256" key="4">
    <source>
        <dbReference type="ARBA" id="ARBA00022679"/>
    </source>
</evidence>
<dbReference type="Pfam" id="PF07568">
    <property type="entry name" value="HisKA_2"/>
    <property type="match status" value="1"/>
</dbReference>
<evidence type="ECO:0000313" key="10">
    <source>
        <dbReference type="EMBL" id="MBY6140758.1"/>
    </source>
</evidence>
<sequence>MKANAHPKQEDRLRALYSFDILDTDREKDFDDIVALAAELCGTAISVVNLIDAERQWFKAETGLGVRETPLETSICSHVILEEDFVEINDTLQDSRMCDNPLCLAEPGLRFYAGALLKTSSGLPLGTLCVLDYQPRKLTGIQRRTLRVLARQVMAQLELRKSLRAEEILRKEADHRVKNSLMSLSAFTRLQQRHYDSADTRTALSRVMARIDAMSRVHELLYQQPDGRMICLKSFLELICGHTAHLAPPGVALQVEACAREVSVNKAVAIGSFVNEFIANSFKHAFPDERPGSVTVRLEQVNGSALRLTCRDDGVGYAAGADKIVAGLGVKIAEVVRMELEGELEVFAEGPGVSAALLFPA</sequence>
<dbReference type="Pfam" id="PF01590">
    <property type="entry name" value="GAF"/>
    <property type="match status" value="1"/>
</dbReference>
<dbReference type="SMART" id="SM00065">
    <property type="entry name" value="GAF"/>
    <property type="match status" value="1"/>
</dbReference>
<keyword evidence="3" id="KW-0597">Phosphoprotein</keyword>
<dbReference type="SUPFAM" id="SSF55874">
    <property type="entry name" value="ATPase domain of HSP90 chaperone/DNA topoisomerase II/histidine kinase"/>
    <property type="match status" value="1"/>
</dbReference>
<dbReference type="Proteomes" id="UP000766629">
    <property type="component" value="Unassembled WGS sequence"/>
</dbReference>
<keyword evidence="6" id="KW-0418">Kinase</keyword>
<dbReference type="EC" id="2.7.13.3" evidence="2"/>
<proteinExistence type="predicted"/>
<dbReference type="InterPro" id="IPR011102">
    <property type="entry name" value="Sig_transdc_His_kinase_HWE"/>
</dbReference>
<dbReference type="SUPFAM" id="SSF55781">
    <property type="entry name" value="GAF domain-like"/>
    <property type="match status" value="1"/>
</dbReference>
<name>A0ABS7NHR3_9RHOB</name>
<accession>A0ABS7NHR3</accession>
<dbReference type="RefSeq" id="WP_222508929.1">
    <property type="nucleotide sequence ID" value="NZ_JAHVJA010000007.1"/>
</dbReference>
<keyword evidence="5" id="KW-0547">Nucleotide-binding</keyword>
<feature type="domain" description="Signal transduction histidine kinase HWE region" evidence="9">
    <location>
        <begin position="172"/>
        <end position="257"/>
    </location>
</feature>
<evidence type="ECO:0000259" key="9">
    <source>
        <dbReference type="SMART" id="SM00911"/>
    </source>
</evidence>
<keyword evidence="4" id="KW-0808">Transferase</keyword>
<dbReference type="InterPro" id="IPR011495">
    <property type="entry name" value="Sig_transdc_His_kin_sub2_dim/P"/>
</dbReference>